<dbReference type="GO" id="GO:0006103">
    <property type="term" value="P:2-oxoglutarate metabolic process"/>
    <property type="evidence" value="ECO:0007669"/>
    <property type="project" value="InterPro"/>
</dbReference>
<organism evidence="4 5">
    <name type="scientific">Nyctereutes procyonoides</name>
    <name type="common">Raccoon dog</name>
    <name type="synonym">Canis procyonoides</name>
    <dbReference type="NCBI Taxonomy" id="34880"/>
    <lineage>
        <taxon>Eukaryota</taxon>
        <taxon>Metazoa</taxon>
        <taxon>Chordata</taxon>
        <taxon>Craniata</taxon>
        <taxon>Vertebrata</taxon>
        <taxon>Euteleostomi</taxon>
        <taxon>Mammalia</taxon>
        <taxon>Eutheria</taxon>
        <taxon>Laurasiatheria</taxon>
        <taxon>Carnivora</taxon>
        <taxon>Caniformia</taxon>
        <taxon>Canidae</taxon>
        <taxon>Nyctereutes</taxon>
    </lineage>
</organism>
<evidence type="ECO:0000313" key="4">
    <source>
        <dbReference type="EMBL" id="CAD7688849.1"/>
    </source>
</evidence>
<proteinExistence type="inferred from homology"/>
<comment type="similarity">
    <text evidence="3">Belongs to the alpha-ketoglutarate dehydrogenase component 4 family.</text>
</comment>
<dbReference type="AlphaFoldDB" id="A0A811ZJH5"/>
<evidence type="ECO:0000313" key="5">
    <source>
        <dbReference type="Proteomes" id="UP000645828"/>
    </source>
</evidence>
<dbReference type="EMBL" id="CAJHUB010000768">
    <property type="protein sequence ID" value="CAD7688849.1"/>
    <property type="molecule type" value="Genomic_DNA"/>
</dbReference>
<comment type="subcellular location">
    <subcellularLocation>
        <location evidence="1">Mitochondrion</location>
    </subcellularLocation>
</comment>
<sequence>MPFHLLTVYGSFHVAGAKLSSYNKDHMVVRPHTLFIRFPDRRDNPKPNISEHSEKSKLPDLLMHQGLPDTAEIIKTLPQKYRRKLVSQEEIELIQLRASALGCFSLGGPAPFAGLPSPRVQSKD</sequence>
<comment type="caution">
    <text evidence="4">The sequence shown here is derived from an EMBL/GenBank/DDBJ whole genome shotgun (WGS) entry which is preliminary data.</text>
</comment>
<keyword evidence="5" id="KW-1185">Reference proteome</keyword>
<gene>
    <name evidence="4" type="ORF">NYPRO_LOCUS21643</name>
</gene>
<dbReference type="InterPro" id="IPR020373">
    <property type="entry name" value="Kgd4/YMR-31"/>
</dbReference>
<reference evidence="4" key="1">
    <citation type="submission" date="2020-12" db="EMBL/GenBank/DDBJ databases">
        <authorList>
            <consortium name="Molecular Ecology Group"/>
        </authorList>
    </citation>
    <scope>NUCLEOTIDE SEQUENCE</scope>
    <source>
        <strain evidence="4">TBG_1078</strain>
    </source>
</reference>
<evidence type="ECO:0000256" key="1">
    <source>
        <dbReference type="ARBA" id="ARBA00004173"/>
    </source>
</evidence>
<dbReference type="GO" id="GO:0005739">
    <property type="term" value="C:mitochondrion"/>
    <property type="evidence" value="ECO:0007669"/>
    <property type="project" value="UniProtKB-SubCell"/>
</dbReference>
<evidence type="ECO:0000256" key="2">
    <source>
        <dbReference type="ARBA" id="ARBA00023128"/>
    </source>
</evidence>
<dbReference type="PANTHER" id="PTHR31601:SF2">
    <property type="entry name" value="ALPHA-KETOGLUTARATE DEHYDROGENASE COMPONENT 4"/>
    <property type="match status" value="1"/>
</dbReference>
<dbReference type="PANTHER" id="PTHR31601">
    <property type="entry name" value="28S RIBOSOMAL PROTEIN S36, MITOCHONDRIAL"/>
    <property type="match status" value="1"/>
</dbReference>
<accession>A0A811ZJH5</accession>
<dbReference type="GO" id="GO:0004591">
    <property type="term" value="F:oxoglutarate dehydrogenase (succinyl-transferring) activity"/>
    <property type="evidence" value="ECO:0007669"/>
    <property type="project" value="TreeGrafter"/>
</dbReference>
<protein>
    <submittedName>
        <fullName evidence="4">(raccoon dog) hypothetical protein</fullName>
    </submittedName>
</protein>
<evidence type="ECO:0000256" key="3">
    <source>
        <dbReference type="ARBA" id="ARBA00043970"/>
    </source>
</evidence>
<dbReference type="Proteomes" id="UP000645828">
    <property type="component" value="Unassembled WGS sequence"/>
</dbReference>
<keyword evidence="2" id="KW-0496">Mitochondrion</keyword>
<name>A0A811ZJH5_NYCPR</name>